<dbReference type="Pfam" id="PF01032">
    <property type="entry name" value="FecCD"/>
    <property type="match status" value="1"/>
</dbReference>
<dbReference type="InterPro" id="IPR000522">
    <property type="entry name" value="ABC_transptr_permease_BtuC"/>
</dbReference>
<keyword evidence="3" id="KW-0813">Transport</keyword>
<evidence type="ECO:0000256" key="3">
    <source>
        <dbReference type="ARBA" id="ARBA00022448"/>
    </source>
</evidence>
<keyword evidence="5 8" id="KW-0812">Transmembrane</keyword>
<dbReference type="PANTHER" id="PTHR30472">
    <property type="entry name" value="FERRIC ENTEROBACTIN TRANSPORT SYSTEM PERMEASE PROTEIN"/>
    <property type="match status" value="1"/>
</dbReference>
<feature type="transmembrane region" description="Helical" evidence="8">
    <location>
        <begin position="80"/>
        <end position="98"/>
    </location>
</feature>
<comment type="caution">
    <text evidence="9">The sequence shown here is derived from an EMBL/GenBank/DDBJ whole genome shotgun (WGS) entry which is preliminary data.</text>
</comment>
<accession>A0ABW3JC99</accession>
<keyword evidence="7 8" id="KW-0472">Membrane</keyword>
<evidence type="ECO:0000256" key="1">
    <source>
        <dbReference type="ARBA" id="ARBA00004651"/>
    </source>
</evidence>
<dbReference type="EMBL" id="JBHTJO010000001">
    <property type="protein sequence ID" value="MFD0987957.1"/>
    <property type="molecule type" value="Genomic_DNA"/>
</dbReference>
<evidence type="ECO:0000256" key="7">
    <source>
        <dbReference type="ARBA" id="ARBA00023136"/>
    </source>
</evidence>
<evidence type="ECO:0000256" key="2">
    <source>
        <dbReference type="ARBA" id="ARBA00007935"/>
    </source>
</evidence>
<evidence type="ECO:0000256" key="6">
    <source>
        <dbReference type="ARBA" id="ARBA00022989"/>
    </source>
</evidence>
<gene>
    <name evidence="9" type="ORF">ACFQ2F_12695</name>
</gene>
<feature type="transmembrane region" description="Helical" evidence="8">
    <location>
        <begin position="104"/>
        <end position="123"/>
    </location>
</feature>
<evidence type="ECO:0000256" key="5">
    <source>
        <dbReference type="ARBA" id="ARBA00022692"/>
    </source>
</evidence>
<evidence type="ECO:0000313" key="10">
    <source>
        <dbReference type="Proteomes" id="UP001597102"/>
    </source>
</evidence>
<feature type="transmembrane region" description="Helical" evidence="8">
    <location>
        <begin position="179"/>
        <end position="198"/>
    </location>
</feature>
<comment type="similarity">
    <text evidence="2">Belongs to the binding-protein-dependent transport system permease family. FecCD subfamily.</text>
</comment>
<feature type="transmembrane region" description="Helical" evidence="8">
    <location>
        <begin position="218"/>
        <end position="236"/>
    </location>
</feature>
<dbReference type="SUPFAM" id="SSF81345">
    <property type="entry name" value="ABC transporter involved in vitamin B12 uptake, BtuC"/>
    <property type="match status" value="1"/>
</dbReference>
<dbReference type="PANTHER" id="PTHR30472:SF27">
    <property type="entry name" value="PETROBACTIN IMPORT SYSTEM PERMEASE PROTEIN YCLN"/>
    <property type="match status" value="1"/>
</dbReference>
<dbReference type="InterPro" id="IPR037294">
    <property type="entry name" value="ABC_BtuC-like"/>
</dbReference>
<dbReference type="CDD" id="cd06550">
    <property type="entry name" value="TM_ABC_iron-siderophores_like"/>
    <property type="match status" value="1"/>
</dbReference>
<feature type="transmembrane region" description="Helical" evidence="8">
    <location>
        <begin position="293"/>
        <end position="312"/>
    </location>
</feature>
<reference evidence="10" key="1">
    <citation type="journal article" date="2019" name="Int. J. Syst. Evol. Microbiol.">
        <title>The Global Catalogue of Microorganisms (GCM) 10K type strain sequencing project: providing services to taxonomists for standard genome sequencing and annotation.</title>
        <authorList>
            <consortium name="The Broad Institute Genomics Platform"/>
            <consortium name="The Broad Institute Genome Sequencing Center for Infectious Disease"/>
            <person name="Wu L."/>
            <person name="Ma J."/>
        </authorList>
    </citation>
    <scope>NUCLEOTIDE SEQUENCE [LARGE SCALE GENOMIC DNA]</scope>
    <source>
        <strain evidence="10">CCUG 61697</strain>
    </source>
</reference>
<name>A0ABW3JC99_9HYPH</name>
<evidence type="ECO:0000256" key="8">
    <source>
        <dbReference type="SAM" id="Phobius"/>
    </source>
</evidence>
<feature type="transmembrane region" description="Helical" evidence="8">
    <location>
        <begin position="135"/>
        <end position="159"/>
    </location>
</feature>
<keyword evidence="6 8" id="KW-1133">Transmembrane helix</keyword>
<keyword evidence="4" id="KW-1003">Cell membrane</keyword>
<comment type="subcellular location">
    <subcellularLocation>
        <location evidence="1">Cell membrane</location>
        <topology evidence="1">Multi-pass membrane protein</topology>
    </subcellularLocation>
</comment>
<feature type="transmembrane region" description="Helical" evidence="8">
    <location>
        <begin position="242"/>
        <end position="259"/>
    </location>
</feature>
<sequence length="319" mass="34179">MRLLLAILAVFGLAILSLFVGVEDLSLAALVSGKEDSHALLILLASRIPRTIALVLAGMSMAVAGYIMQMLARNRFVEPSTAGTVESAGLGILTVMIIAPGLPIFGRMIVATLFAIAGTALFLRIIQQIRIRSPFIVPLVGIMLAGIISSLTTFLAYRFDLLQSLGAWMTGDFSTVLRGRYELLWISFVLTGIAYYAADRFTVAGMGENFTTNLGMNYARVMALGLTIVSMVTAVVTTTVGVIPFVGLVVPNIVSLTMGDNARRSIPWIGLVGALFVLSCDIIGRIVRYPYEIPVGTILGVVGSAVFLYLLLRRGRCLA</sequence>
<protein>
    <submittedName>
        <fullName evidence="9">ABC transporter permease</fullName>
    </submittedName>
</protein>
<dbReference type="Proteomes" id="UP001597102">
    <property type="component" value="Unassembled WGS sequence"/>
</dbReference>
<keyword evidence="10" id="KW-1185">Reference proteome</keyword>
<evidence type="ECO:0000313" key="9">
    <source>
        <dbReference type="EMBL" id="MFD0987957.1"/>
    </source>
</evidence>
<organism evidence="9 10">
    <name type="scientific">Methyloligella solikamskensis</name>
    <dbReference type="NCBI Taxonomy" id="1177756"/>
    <lineage>
        <taxon>Bacteria</taxon>
        <taxon>Pseudomonadati</taxon>
        <taxon>Pseudomonadota</taxon>
        <taxon>Alphaproteobacteria</taxon>
        <taxon>Hyphomicrobiales</taxon>
        <taxon>Hyphomicrobiaceae</taxon>
        <taxon>Methyloligella</taxon>
    </lineage>
</organism>
<feature type="transmembrane region" description="Helical" evidence="8">
    <location>
        <begin position="52"/>
        <end position="68"/>
    </location>
</feature>
<dbReference type="Gene3D" id="1.10.3470.10">
    <property type="entry name" value="ABC transporter involved in vitamin B12 uptake, BtuC"/>
    <property type="match status" value="1"/>
</dbReference>
<proteinExistence type="inferred from homology"/>
<feature type="transmembrane region" description="Helical" evidence="8">
    <location>
        <begin position="266"/>
        <end position="287"/>
    </location>
</feature>
<dbReference type="RefSeq" id="WP_379090416.1">
    <property type="nucleotide sequence ID" value="NZ_JBHTJO010000001.1"/>
</dbReference>
<evidence type="ECO:0000256" key="4">
    <source>
        <dbReference type="ARBA" id="ARBA00022475"/>
    </source>
</evidence>